<dbReference type="RefSeq" id="WP_169146765.1">
    <property type="nucleotide sequence ID" value="NZ_JABBGA010000013.1"/>
</dbReference>
<dbReference type="AlphaFoldDB" id="A0A848G7L2"/>
<feature type="domain" description="DUF5666" evidence="1">
    <location>
        <begin position="123"/>
        <end position="185"/>
    </location>
</feature>
<dbReference type="InterPro" id="IPR043724">
    <property type="entry name" value="DUF5666"/>
</dbReference>
<feature type="domain" description="DUF5666" evidence="1">
    <location>
        <begin position="340"/>
        <end position="397"/>
    </location>
</feature>
<dbReference type="EMBL" id="JABBGA010000013">
    <property type="protein sequence ID" value="NML27234.1"/>
    <property type="molecule type" value="Genomic_DNA"/>
</dbReference>
<dbReference type="Pfam" id="PF18914">
    <property type="entry name" value="DUF5666"/>
    <property type="match status" value="3"/>
</dbReference>
<gene>
    <name evidence="2" type="ORF">HHL15_15890</name>
</gene>
<comment type="caution">
    <text evidence="2">The sequence shown here is derived from an EMBL/GenBank/DDBJ whole genome shotgun (WGS) entry which is preliminary data.</text>
</comment>
<proteinExistence type="predicted"/>
<keyword evidence="3" id="KW-1185">Reference proteome</keyword>
<evidence type="ECO:0000313" key="3">
    <source>
        <dbReference type="Proteomes" id="UP000580043"/>
    </source>
</evidence>
<reference evidence="2 3" key="1">
    <citation type="submission" date="2020-04" db="EMBL/GenBank/DDBJ databases">
        <title>Zoogloea sp. G-4-1-14 isolated from soil.</title>
        <authorList>
            <person name="Dahal R.H."/>
        </authorList>
    </citation>
    <scope>NUCLEOTIDE SEQUENCE [LARGE SCALE GENOMIC DNA]</scope>
    <source>
        <strain evidence="2 3">G-4-1-14</strain>
    </source>
</reference>
<evidence type="ECO:0000259" key="1">
    <source>
        <dbReference type="Pfam" id="PF18914"/>
    </source>
</evidence>
<name>A0A848G7L2_9RHOO</name>
<accession>A0A848G7L2</accession>
<dbReference type="Proteomes" id="UP000580043">
    <property type="component" value="Unassembled WGS sequence"/>
</dbReference>
<sequence>MTESRQPAAFNILFRWAARLAAAGVLAACGGGGGGSDLAGVGTGGTGTVSSAVTVGSIAGFGSVIVAGVRFDDSTARVADEDGNTRSRSDLRLGMVTTITGTADYVAGTGKASQIVYGSEILGPIDSVDLAGGHFKVLGATVSIKPATVFDEGLAGLPALHPGAVVEVYGAYNAATGSYTATRIESRLSASRYRLRGPVSGLDISQRRFVLAGVAIDYRSVPDAQIAGLADGQILRVSAATGPAAGVWRIDAIEGARRAPLADGEAKIEGSIATLLSAGRFVVDGVTVDASGARIEGVLAVGLRVEAEGVVRSGVLMAKEVEVGDEGESNDEAFELTALIEAFEPATQRFVLRGQAVDASGAVRFEGGSRAALANGRKVELKGWFDASRGVIVATLIHFED</sequence>
<protein>
    <recommendedName>
        <fullName evidence="1">DUF5666 domain-containing protein</fullName>
    </recommendedName>
</protein>
<evidence type="ECO:0000313" key="2">
    <source>
        <dbReference type="EMBL" id="NML27234.1"/>
    </source>
</evidence>
<feature type="domain" description="DUF5666" evidence="1">
    <location>
        <begin position="269"/>
        <end position="322"/>
    </location>
</feature>
<organism evidence="2 3">
    <name type="scientific">Zoogloea dura</name>
    <dbReference type="NCBI Taxonomy" id="2728840"/>
    <lineage>
        <taxon>Bacteria</taxon>
        <taxon>Pseudomonadati</taxon>
        <taxon>Pseudomonadota</taxon>
        <taxon>Betaproteobacteria</taxon>
        <taxon>Rhodocyclales</taxon>
        <taxon>Zoogloeaceae</taxon>
        <taxon>Zoogloea</taxon>
    </lineage>
</organism>